<keyword evidence="1" id="KW-1133">Transmembrane helix</keyword>
<reference evidence="2 3" key="1">
    <citation type="journal article" date="2019" name="Commun. Biol.">
        <title>The bagworm genome reveals a unique fibroin gene that provides high tensile strength.</title>
        <authorList>
            <person name="Kono N."/>
            <person name="Nakamura H."/>
            <person name="Ohtoshi R."/>
            <person name="Tomita M."/>
            <person name="Numata K."/>
            <person name="Arakawa K."/>
        </authorList>
    </citation>
    <scope>NUCLEOTIDE SEQUENCE [LARGE SCALE GENOMIC DNA]</scope>
</reference>
<sequence length="119" mass="13346">MKVLRRNARGGPDVREGRAPAARAWAVTAPVLFITGYTIDVSFSPQTISYNFAYLYTPAEVVYYLIAFYEVKIGCGTRGRSRRTSARRRTRQALVGKRSVQKQKSLSKLNRFANGINGL</sequence>
<keyword evidence="3" id="KW-1185">Reference proteome</keyword>
<organism evidence="2 3">
    <name type="scientific">Eumeta variegata</name>
    <name type="common">Bagworm moth</name>
    <name type="synonym">Eumeta japonica</name>
    <dbReference type="NCBI Taxonomy" id="151549"/>
    <lineage>
        <taxon>Eukaryota</taxon>
        <taxon>Metazoa</taxon>
        <taxon>Ecdysozoa</taxon>
        <taxon>Arthropoda</taxon>
        <taxon>Hexapoda</taxon>
        <taxon>Insecta</taxon>
        <taxon>Pterygota</taxon>
        <taxon>Neoptera</taxon>
        <taxon>Endopterygota</taxon>
        <taxon>Lepidoptera</taxon>
        <taxon>Glossata</taxon>
        <taxon>Ditrysia</taxon>
        <taxon>Tineoidea</taxon>
        <taxon>Psychidae</taxon>
        <taxon>Oiketicinae</taxon>
        <taxon>Eumeta</taxon>
    </lineage>
</organism>
<proteinExistence type="predicted"/>
<dbReference type="EMBL" id="BGZK01001449">
    <property type="protein sequence ID" value="GBP80172.1"/>
    <property type="molecule type" value="Genomic_DNA"/>
</dbReference>
<gene>
    <name evidence="2" type="ORF">EVAR_97366_1</name>
</gene>
<evidence type="ECO:0000313" key="3">
    <source>
        <dbReference type="Proteomes" id="UP000299102"/>
    </source>
</evidence>
<evidence type="ECO:0000313" key="2">
    <source>
        <dbReference type="EMBL" id="GBP80172.1"/>
    </source>
</evidence>
<dbReference type="AlphaFoldDB" id="A0A4C1YYZ8"/>
<keyword evidence="1" id="KW-0812">Transmembrane</keyword>
<feature type="transmembrane region" description="Helical" evidence="1">
    <location>
        <begin position="21"/>
        <end position="39"/>
    </location>
</feature>
<comment type="caution">
    <text evidence="2">The sequence shown here is derived from an EMBL/GenBank/DDBJ whole genome shotgun (WGS) entry which is preliminary data.</text>
</comment>
<evidence type="ECO:0000256" key="1">
    <source>
        <dbReference type="SAM" id="Phobius"/>
    </source>
</evidence>
<protein>
    <submittedName>
        <fullName evidence="2">Uncharacterized protein</fullName>
    </submittedName>
</protein>
<accession>A0A4C1YYZ8</accession>
<feature type="transmembrane region" description="Helical" evidence="1">
    <location>
        <begin position="51"/>
        <end position="71"/>
    </location>
</feature>
<name>A0A4C1YYZ8_EUMVA</name>
<keyword evidence="1" id="KW-0472">Membrane</keyword>
<dbReference type="Proteomes" id="UP000299102">
    <property type="component" value="Unassembled WGS sequence"/>
</dbReference>